<dbReference type="InterPro" id="IPR001849">
    <property type="entry name" value="PH_domain"/>
</dbReference>
<dbReference type="Pfam" id="PF00564">
    <property type="entry name" value="PB1"/>
    <property type="match status" value="1"/>
</dbReference>
<dbReference type="SMART" id="SM00325">
    <property type="entry name" value="RhoGEF"/>
    <property type="match status" value="1"/>
</dbReference>
<dbReference type="PROSITE" id="PS51745">
    <property type="entry name" value="PB1"/>
    <property type="match status" value="1"/>
</dbReference>
<evidence type="ECO:0000259" key="4">
    <source>
        <dbReference type="PROSITE" id="PS51745"/>
    </source>
</evidence>
<feature type="compositionally biased region" description="Basic and acidic residues" evidence="2">
    <location>
        <begin position="121"/>
        <end position="131"/>
    </location>
</feature>
<protein>
    <recommendedName>
        <fullName evidence="7">Rho guanine nucleotide exchange factor scd1 [Schizosaccharomyces pombe 972h-]</fullName>
    </recommendedName>
</protein>
<dbReference type="GO" id="GO:0000935">
    <property type="term" value="C:division septum"/>
    <property type="evidence" value="ECO:0007669"/>
    <property type="project" value="TreeGrafter"/>
</dbReference>
<feature type="region of interest" description="Disordered" evidence="2">
    <location>
        <begin position="105"/>
        <end position="136"/>
    </location>
</feature>
<evidence type="ECO:0000313" key="5">
    <source>
        <dbReference type="EMBL" id="CAE6495383.1"/>
    </source>
</evidence>
<dbReference type="PANTHER" id="PTHR47339:SF1">
    <property type="entry name" value="CELL DIVISION CONTROL PROTEIN 24"/>
    <property type="match status" value="1"/>
</dbReference>
<keyword evidence="1" id="KW-0175">Coiled coil</keyword>
<evidence type="ECO:0000259" key="3">
    <source>
        <dbReference type="PROSITE" id="PS50010"/>
    </source>
</evidence>
<dbReference type="InterPro" id="IPR011993">
    <property type="entry name" value="PH-like_dom_sf"/>
</dbReference>
<dbReference type="Gene3D" id="1.20.900.10">
    <property type="entry name" value="Dbl homology (DH) domain"/>
    <property type="match status" value="1"/>
</dbReference>
<dbReference type="SUPFAM" id="SSF48065">
    <property type="entry name" value="DBL homology domain (DH-domain)"/>
    <property type="match status" value="1"/>
</dbReference>
<dbReference type="SMART" id="SM00233">
    <property type="entry name" value="PH"/>
    <property type="match status" value="1"/>
</dbReference>
<evidence type="ECO:0000313" key="6">
    <source>
        <dbReference type="Proteomes" id="UP000663853"/>
    </source>
</evidence>
<dbReference type="PANTHER" id="PTHR47339">
    <property type="entry name" value="CELL DIVISION CONTROL PROTEIN 24"/>
    <property type="match status" value="1"/>
</dbReference>
<feature type="region of interest" description="Disordered" evidence="2">
    <location>
        <begin position="42"/>
        <end position="61"/>
    </location>
</feature>
<dbReference type="Pfam" id="PF00621">
    <property type="entry name" value="RhoGEF"/>
    <property type="match status" value="2"/>
</dbReference>
<reference evidence="5" key="1">
    <citation type="submission" date="2021-01" db="EMBL/GenBank/DDBJ databases">
        <authorList>
            <person name="Kaushik A."/>
        </authorList>
    </citation>
    <scope>NUCLEOTIDE SEQUENCE</scope>
    <source>
        <strain evidence="5">AG6-10EEA</strain>
    </source>
</reference>
<evidence type="ECO:0008006" key="7">
    <source>
        <dbReference type="Google" id="ProtNLM"/>
    </source>
</evidence>
<dbReference type="InterPro" id="IPR000270">
    <property type="entry name" value="PB1_dom"/>
</dbReference>
<feature type="compositionally biased region" description="Basic and acidic residues" evidence="2">
    <location>
        <begin position="728"/>
        <end position="741"/>
    </location>
</feature>
<dbReference type="Gene3D" id="2.30.29.30">
    <property type="entry name" value="Pleckstrin-homology domain (PH domain)/Phosphotyrosine-binding domain (PTB)"/>
    <property type="match status" value="1"/>
</dbReference>
<dbReference type="Gene3D" id="3.10.20.90">
    <property type="entry name" value="Phosphatidylinositol 3-kinase Catalytic Subunit, Chain A, domain 1"/>
    <property type="match status" value="1"/>
</dbReference>
<dbReference type="InterPro" id="IPR000219">
    <property type="entry name" value="DH_dom"/>
</dbReference>
<feature type="compositionally biased region" description="Polar residues" evidence="2">
    <location>
        <begin position="874"/>
        <end position="904"/>
    </location>
</feature>
<dbReference type="SUPFAM" id="SSF50729">
    <property type="entry name" value="PH domain-like"/>
    <property type="match status" value="1"/>
</dbReference>
<dbReference type="CDD" id="cd00160">
    <property type="entry name" value="RhoGEF"/>
    <property type="match status" value="1"/>
</dbReference>
<feature type="compositionally biased region" description="Basic and acidic residues" evidence="2">
    <location>
        <begin position="799"/>
        <end position="824"/>
    </location>
</feature>
<dbReference type="SMART" id="SM00666">
    <property type="entry name" value="PB1"/>
    <property type="match status" value="1"/>
</dbReference>
<dbReference type="CDD" id="cd13246">
    <property type="entry name" value="PH_Scd1"/>
    <property type="match status" value="1"/>
</dbReference>
<dbReference type="GO" id="GO:0005085">
    <property type="term" value="F:guanyl-nucleotide exchange factor activity"/>
    <property type="evidence" value="ECO:0007669"/>
    <property type="project" value="InterPro"/>
</dbReference>
<feature type="domain" description="PB1" evidence="4">
    <location>
        <begin position="1025"/>
        <end position="1110"/>
    </location>
</feature>
<dbReference type="GO" id="GO:0030010">
    <property type="term" value="P:establishment of cell polarity"/>
    <property type="evidence" value="ECO:0007669"/>
    <property type="project" value="TreeGrafter"/>
</dbReference>
<dbReference type="InterPro" id="IPR053026">
    <property type="entry name" value="CDC42_GEF"/>
</dbReference>
<feature type="compositionally biased region" description="Pro residues" evidence="2">
    <location>
        <begin position="753"/>
        <end position="768"/>
    </location>
</feature>
<sequence length="1110" mass="122487">MPPRKKSLLGASNPVVQDPTFLPALSNTLAALGPMNGGMPASPVPVAPPPPPQSAPMVATPSAPVPSTLSLVNKTGTQSLYQRCSYALGRLLRIEGIPAFFSLSNSGRAPPRSGVPQEDEGEKKGPRDSTMRARQSTDPVRQLWDLLALGVPLCILYNAQPGVDPLQIDCTIEGTEKKLPHNKHAKHATAFFIMGLKQLAESGELRAQPEMFTVSELFGNNTNGFVKVVSTVIYLLERLPESTFSPAPPSPPSLVSQFSTSYPATPGLFPSDSLDSLTSPVDAPSNGFPFPPPGPMDDETFRKKHIQETLDSERKYVADLEVMHEYARELIQKNVVDADTVHHLFPGLGKLLDFGRRFLIEMEGTAQCAWEDQRWGLLFIDNEDEFAVYEPYCANYTNASELMLAQEQNLMSISLAEEDIDRRQPTYHRRDLSLHRVFYLHRTPFRLLVDDFLLHSRSRVLDFWSSALDSFDLGGSSPTCTESPPTPGLPTLAHMVNPKTELPMFLIKPVQKICKYHLQLLDLIKRASKETYPHYDELEQGYKVAKRIADQANETLRKVDNRNTVKALEARVEDWKGHQLHNFGELLLEDIFIVTKAEVDREYHVFLFEKIILCCKEVVPLDPRKTGTISKVGKSGSILKKQQSIGPSGMPSPALGGAKKKTPLLLKGRIFLNNVTKTVAGKPSHALQVWWRGDDDLEFFTLRCRSEEQLSKWETNINQLIKENVTRRANDRAARQQHDRALSTSSALSYAANPPPYSSNQPLPPYPGPRTQRIHGHPFVPQDDEQGDYPASGRATPLEARRSQPPERERERAEYERPRARTEGADGATMMQYRQHPPPMPPPAGGLPSLPRGAPLPPRGGSEASFGPGREPSFGSTRPSLRSKFSSTRLRSAYDQSQNGSTESMPKVHEAGYAGDEYDGHASRESATTPTPRNGAAPLRMRSASQPSAYVPVQPQQPPPPMPRWNGNGSASSLGTSPEEKRGSGSSESTNISSEYSPTNTQSPITPFGDGTGVAGRRLLGSGESVRVKVHYKTDLFQIIVPRETVFNDLVSKVAHKVRLCGEAGERDAPLRVKYRDEDGDMISLGSDDDVQMAFDGTRTSSGGVELWVS</sequence>
<evidence type="ECO:0000256" key="1">
    <source>
        <dbReference type="SAM" id="Coils"/>
    </source>
</evidence>
<organism evidence="5 6">
    <name type="scientific">Rhizoctonia solani</name>
    <dbReference type="NCBI Taxonomy" id="456999"/>
    <lineage>
        <taxon>Eukaryota</taxon>
        <taxon>Fungi</taxon>
        <taxon>Dikarya</taxon>
        <taxon>Basidiomycota</taxon>
        <taxon>Agaricomycotina</taxon>
        <taxon>Agaricomycetes</taxon>
        <taxon>Cantharellales</taxon>
        <taxon>Ceratobasidiaceae</taxon>
        <taxon>Rhizoctonia</taxon>
    </lineage>
</organism>
<dbReference type="InterPro" id="IPR053793">
    <property type="entry name" value="PB1-like"/>
</dbReference>
<dbReference type="Pfam" id="PF15411">
    <property type="entry name" value="PH_10"/>
    <property type="match status" value="1"/>
</dbReference>
<dbReference type="PROSITE" id="PS50010">
    <property type="entry name" value="DH_2"/>
    <property type="match status" value="1"/>
</dbReference>
<feature type="compositionally biased region" description="Polar residues" evidence="2">
    <location>
        <begin position="967"/>
        <end position="976"/>
    </location>
</feature>
<dbReference type="GO" id="GO:0043332">
    <property type="term" value="C:mating projection tip"/>
    <property type="evidence" value="ECO:0007669"/>
    <property type="project" value="TreeGrafter"/>
</dbReference>
<feature type="domain" description="DH" evidence="3">
    <location>
        <begin position="301"/>
        <end position="555"/>
    </location>
</feature>
<comment type="caution">
    <text evidence="5">The sequence shown here is derived from an EMBL/GenBank/DDBJ whole genome shotgun (WGS) entry which is preliminary data.</text>
</comment>
<dbReference type="Pfam" id="PF06395">
    <property type="entry name" value="CDC24"/>
    <property type="match status" value="1"/>
</dbReference>
<feature type="coiled-coil region" evidence="1">
    <location>
        <begin position="535"/>
        <end position="562"/>
    </location>
</feature>
<dbReference type="EMBL" id="CAJMXA010003433">
    <property type="protein sequence ID" value="CAE6495383.1"/>
    <property type="molecule type" value="Genomic_DNA"/>
</dbReference>
<dbReference type="Proteomes" id="UP000663853">
    <property type="component" value="Unassembled WGS sequence"/>
</dbReference>
<feature type="compositionally biased region" description="Low complexity" evidence="2">
    <location>
        <begin position="984"/>
        <end position="997"/>
    </location>
</feature>
<dbReference type="SUPFAM" id="SSF54277">
    <property type="entry name" value="CAD &amp; PB1 domains"/>
    <property type="match status" value="1"/>
</dbReference>
<feature type="compositionally biased region" description="Low complexity" evidence="2">
    <location>
        <begin position="742"/>
        <end position="752"/>
    </location>
</feature>
<dbReference type="CDD" id="cd05992">
    <property type="entry name" value="PB1"/>
    <property type="match status" value="1"/>
</dbReference>
<feature type="region of interest" description="Disordered" evidence="2">
    <location>
        <begin position="728"/>
        <end position="1010"/>
    </location>
</feature>
<dbReference type="AlphaFoldDB" id="A0A8H3CTV8"/>
<dbReference type="GO" id="GO:0031106">
    <property type="term" value="P:septin ring organization"/>
    <property type="evidence" value="ECO:0007669"/>
    <property type="project" value="TreeGrafter"/>
</dbReference>
<accession>A0A8H3CTV8</accession>
<feature type="compositionally biased region" description="Pro residues" evidence="2">
    <location>
        <begin position="42"/>
        <end position="54"/>
    </location>
</feature>
<dbReference type="GO" id="GO:0005634">
    <property type="term" value="C:nucleus"/>
    <property type="evidence" value="ECO:0007669"/>
    <property type="project" value="TreeGrafter"/>
</dbReference>
<dbReference type="InterPro" id="IPR033511">
    <property type="entry name" value="Cdc24/Scd1_PH_dom"/>
</dbReference>
<dbReference type="InterPro" id="IPR010481">
    <property type="entry name" value="Cdc24/Scd1_N"/>
</dbReference>
<evidence type="ECO:0000256" key="2">
    <source>
        <dbReference type="SAM" id="MobiDB-lite"/>
    </source>
</evidence>
<feature type="compositionally biased region" description="Pro residues" evidence="2">
    <location>
        <begin position="836"/>
        <end position="845"/>
    </location>
</feature>
<dbReference type="InterPro" id="IPR035899">
    <property type="entry name" value="DBL_dom_sf"/>
</dbReference>
<name>A0A8H3CTV8_9AGAM</name>
<proteinExistence type="predicted"/>
<gene>
    <name evidence="5" type="ORF">RDB_LOCUS105732</name>
</gene>
<dbReference type="GO" id="GO:0005737">
    <property type="term" value="C:cytoplasm"/>
    <property type="evidence" value="ECO:0007669"/>
    <property type="project" value="TreeGrafter"/>
</dbReference>